<dbReference type="SUPFAM" id="SSF55785">
    <property type="entry name" value="PYP-like sensor domain (PAS domain)"/>
    <property type="match status" value="1"/>
</dbReference>
<dbReference type="InterPro" id="IPR029787">
    <property type="entry name" value="Nucleotide_cyclase"/>
</dbReference>
<evidence type="ECO:0000259" key="2">
    <source>
        <dbReference type="PROSITE" id="PS50112"/>
    </source>
</evidence>
<dbReference type="Pfam" id="PF13188">
    <property type="entry name" value="PAS_8"/>
    <property type="match status" value="1"/>
</dbReference>
<dbReference type="EMBL" id="JAMJPJ010000009">
    <property type="protein sequence ID" value="MCL7929893.1"/>
    <property type="molecule type" value="Genomic_DNA"/>
</dbReference>
<organism evidence="4 5">
    <name type="scientific">Halomonas llamarensis</name>
    <dbReference type="NCBI Taxonomy" id="2945104"/>
    <lineage>
        <taxon>Bacteria</taxon>
        <taxon>Pseudomonadati</taxon>
        <taxon>Pseudomonadota</taxon>
        <taxon>Gammaproteobacteria</taxon>
        <taxon>Oceanospirillales</taxon>
        <taxon>Halomonadaceae</taxon>
        <taxon>Halomonas</taxon>
    </lineage>
</organism>
<keyword evidence="5" id="KW-1185">Reference proteome</keyword>
<accession>A0ABT0SQP4</accession>
<dbReference type="PROSITE" id="PS50112">
    <property type="entry name" value="PAS"/>
    <property type="match status" value="1"/>
</dbReference>
<feature type="transmembrane region" description="Helical" evidence="1">
    <location>
        <begin position="105"/>
        <end position="128"/>
    </location>
</feature>
<dbReference type="SMART" id="SM00091">
    <property type="entry name" value="PAS"/>
    <property type="match status" value="1"/>
</dbReference>
<dbReference type="CDD" id="cd00130">
    <property type="entry name" value="PAS"/>
    <property type="match status" value="1"/>
</dbReference>
<keyword evidence="1" id="KW-0472">Membrane</keyword>
<dbReference type="CDD" id="cd01949">
    <property type="entry name" value="GGDEF"/>
    <property type="match status" value="1"/>
</dbReference>
<keyword evidence="1" id="KW-1133">Transmembrane helix</keyword>
<evidence type="ECO:0000313" key="5">
    <source>
        <dbReference type="Proteomes" id="UP001165308"/>
    </source>
</evidence>
<dbReference type="InterPro" id="IPR000160">
    <property type="entry name" value="GGDEF_dom"/>
</dbReference>
<feature type="domain" description="PAS" evidence="2">
    <location>
        <begin position="229"/>
        <end position="277"/>
    </location>
</feature>
<keyword evidence="1" id="KW-0812">Transmembrane</keyword>
<dbReference type="PANTHER" id="PTHR44757:SF2">
    <property type="entry name" value="BIOFILM ARCHITECTURE MAINTENANCE PROTEIN MBAA"/>
    <property type="match status" value="1"/>
</dbReference>
<dbReference type="InterPro" id="IPR043128">
    <property type="entry name" value="Rev_trsase/Diguanyl_cyclase"/>
</dbReference>
<dbReference type="PROSITE" id="PS50887">
    <property type="entry name" value="GGDEF"/>
    <property type="match status" value="1"/>
</dbReference>
<dbReference type="Gene3D" id="3.30.450.20">
    <property type="entry name" value="PAS domain"/>
    <property type="match status" value="1"/>
</dbReference>
<evidence type="ECO:0000259" key="3">
    <source>
        <dbReference type="PROSITE" id="PS50887"/>
    </source>
</evidence>
<name>A0ABT0SQP4_9GAMM</name>
<feature type="transmembrane region" description="Helical" evidence="1">
    <location>
        <begin position="71"/>
        <end position="93"/>
    </location>
</feature>
<feature type="domain" description="GGDEF" evidence="3">
    <location>
        <begin position="381"/>
        <end position="519"/>
    </location>
</feature>
<gene>
    <name evidence="4" type="ORF">M8006_07865</name>
</gene>
<sequence length="537" mass="60072">MPNASSTVPPTAAASGLRSDFRRDHYVTLKRLRSEKVRLLYDKLWQPVLTSVIAAMLLVAALWPVVSTGILLGWLAAVIVVSAVRLGIAYRYHQLPVRQQQRQRWLWRFTAGAIAGGCVWGAGSWLLFTPEHSSQVAALSIVMAGITAGGVTTLSAVWWVALGFVLPILLPLFMRFIWLGTPLAMLIGVVLVLFLGLIFVASRRFSCIIHDNIALRVSMAARESMLLESENRYRSIFNHSPLGMLHFDCDGKITDCNDKLLIILGVERGQMMGYNMLVPSADQAVAKGVRDALSRGTGYYEGTYVLPKAEQGTPLRVFFNAVHSAGEEQVGGVAIIEDFTERKRYEAIIYRQAYYDALTDMPNRRLFIERLEVLWRSQTPCRGMLMFMDLDRFKLINDTLGHAAGDDLLVQVARRLNSCLGDNDTAARLSGDEFVLLARFDDASDSAIKTHAATYAERVQQALSAPYQLESRWVDVTPSIGYTCIDSAECDHEEALKQADIAMYRAKSAGRDRMCRYQAEMRDDFQRDAERDIAPYH</sequence>
<dbReference type="InterPro" id="IPR035965">
    <property type="entry name" value="PAS-like_dom_sf"/>
</dbReference>
<feature type="transmembrane region" description="Helical" evidence="1">
    <location>
        <begin position="176"/>
        <end position="201"/>
    </location>
</feature>
<dbReference type="Gene3D" id="3.30.70.270">
    <property type="match status" value="1"/>
</dbReference>
<reference evidence="4" key="1">
    <citation type="submission" date="2022-05" db="EMBL/GenBank/DDBJ databases">
        <title>Halomonas geminus sp. nov. and Halomonas llamarensis sp. nov. isolated from high-altitude salars of the Atacama Desert.</title>
        <authorList>
            <person name="Hintersatz C."/>
            <person name="Rojas L.A."/>
            <person name="Wei T.-S."/>
            <person name="Kutschke S."/>
            <person name="Lehmann F."/>
            <person name="Jain R."/>
            <person name="Pollmann K."/>
        </authorList>
    </citation>
    <scope>NUCLEOTIDE SEQUENCE</scope>
    <source>
        <strain evidence="4">ATCHA</strain>
    </source>
</reference>
<dbReference type="NCBIfam" id="TIGR00229">
    <property type="entry name" value="sensory_box"/>
    <property type="match status" value="1"/>
</dbReference>
<dbReference type="InterPro" id="IPR000014">
    <property type="entry name" value="PAS"/>
</dbReference>
<dbReference type="SUPFAM" id="SSF55073">
    <property type="entry name" value="Nucleotide cyclase"/>
    <property type="match status" value="1"/>
</dbReference>
<evidence type="ECO:0000313" key="4">
    <source>
        <dbReference type="EMBL" id="MCL7929893.1"/>
    </source>
</evidence>
<dbReference type="NCBIfam" id="TIGR00254">
    <property type="entry name" value="GGDEF"/>
    <property type="match status" value="1"/>
</dbReference>
<feature type="transmembrane region" description="Helical" evidence="1">
    <location>
        <begin position="140"/>
        <end position="169"/>
    </location>
</feature>
<dbReference type="PANTHER" id="PTHR44757">
    <property type="entry name" value="DIGUANYLATE CYCLASE DGCP"/>
    <property type="match status" value="1"/>
</dbReference>
<feature type="transmembrane region" description="Helical" evidence="1">
    <location>
        <begin position="44"/>
        <end position="65"/>
    </location>
</feature>
<protein>
    <submittedName>
        <fullName evidence="4">Sensor domain-containing diguanylate cyclase</fullName>
    </submittedName>
</protein>
<dbReference type="Pfam" id="PF00990">
    <property type="entry name" value="GGDEF"/>
    <property type="match status" value="1"/>
</dbReference>
<dbReference type="Proteomes" id="UP001165308">
    <property type="component" value="Unassembled WGS sequence"/>
</dbReference>
<dbReference type="InterPro" id="IPR052155">
    <property type="entry name" value="Biofilm_reg_signaling"/>
</dbReference>
<dbReference type="SMART" id="SM00267">
    <property type="entry name" value="GGDEF"/>
    <property type="match status" value="1"/>
</dbReference>
<comment type="caution">
    <text evidence="4">The sequence shown here is derived from an EMBL/GenBank/DDBJ whole genome shotgun (WGS) entry which is preliminary data.</text>
</comment>
<proteinExistence type="predicted"/>
<evidence type="ECO:0000256" key="1">
    <source>
        <dbReference type="SAM" id="Phobius"/>
    </source>
</evidence>
<dbReference type="RefSeq" id="WP_250080921.1">
    <property type="nucleotide sequence ID" value="NZ_JAMJPJ010000009.1"/>
</dbReference>